<reference evidence="1 2" key="1">
    <citation type="submission" date="2019-05" db="EMBL/GenBank/DDBJ databases">
        <title>Another draft genome of Portunus trituberculatus and its Hox gene families provides insights of decapod evolution.</title>
        <authorList>
            <person name="Jeong J.-H."/>
            <person name="Song I."/>
            <person name="Kim S."/>
            <person name="Choi T."/>
            <person name="Kim D."/>
            <person name="Ryu S."/>
            <person name="Kim W."/>
        </authorList>
    </citation>
    <scope>NUCLEOTIDE SEQUENCE [LARGE SCALE GENOMIC DNA]</scope>
    <source>
        <tissue evidence="1">Muscle</tissue>
    </source>
</reference>
<evidence type="ECO:0000313" key="1">
    <source>
        <dbReference type="EMBL" id="MPC26069.1"/>
    </source>
</evidence>
<sequence>MSLSGFPPARVILQGRCEIIAKKKKKRCFKYAAPVWRNFKDGGFGGACVVTKSRGGRTFQGELGRYSVAAGTFGTQRRQTSSTAQQISQIR</sequence>
<protein>
    <submittedName>
        <fullName evidence="1">Uncharacterized protein</fullName>
    </submittedName>
</protein>
<gene>
    <name evidence="1" type="ORF">E2C01_019200</name>
</gene>
<proteinExistence type="predicted"/>
<dbReference type="EMBL" id="VSRR010001551">
    <property type="protein sequence ID" value="MPC26069.1"/>
    <property type="molecule type" value="Genomic_DNA"/>
</dbReference>
<comment type="caution">
    <text evidence="1">The sequence shown here is derived from an EMBL/GenBank/DDBJ whole genome shotgun (WGS) entry which is preliminary data.</text>
</comment>
<organism evidence="1 2">
    <name type="scientific">Portunus trituberculatus</name>
    <name type="common">Swimming crab</name>
    <name type="synonym">Neptunus trituberculatus</name>
    <dbReference type="NCBI Taxonomy" id="210409"/>
    <lineage>
        <taxon>Eukaryota</taxon>
        <taxon>Metazoa</taxon>
        <taxon>Ecdysozoa</taxon>
        <taxon>Arthropoda</taxon>
        <taxon>Crustacea</taxon>
        <taxon>Multicrustacea</taxon>
        <taxon>Malacostraca</taxon>
        <taxon>Eumalacostraca</taxon>
        <taxon>Eucarida</taxon>
        <taxon>Decapoda</taxon>
        <taxon>Pleocyemata</taxon>
        <taxon>Brachyura</taxon>
        <taxon>Eubrachyura</taxon>
        <taxon>Portunoidea</taxon>
        <taxon>Portunidae</taxon>
        <taxon>Portuninae</taxon>
        <taxon>Portunus</taxon>
    </lineage>
</organism>
<dbReference type="AlphaFoldDB" id="A0A5B7DY76"/>
<evidence type="ECO:0000313" key="2">
    <source>
        <dbReference type="Proteomes" id="UP000324222"/>
    </source>
</evidence>
<accession>A0A5B7DY76</accession>
<dbReference type="Proteomes" id="UP000324222">
    <property type="component" value="Unassembled WGS sequence"/>
</dbReference>
<keyword evidence="2" id="KW-1185">Reference proteome</keyword>
<name>A0A5B7DY76_PORTR</name>